<keyword evidence="2" id="KW-1185">Reference proteome</keyword>
<dbReference type="Gene3D" id="1.25.40.10">
    <property type="entry name" value="Tetratricopeptide repeat domain"/>
    <property type="match status" value="2"/>
</dbReference>
<dbReference type="Proteomes" id="UP000054262">
    <property type="component" value="Unassembled WGS sequence"/>
</dbReference>
<evidence type="ECO:0000313" key="2">
    <source>
        <dbReference type="Proteomes" id="UP000054262"/>
    </source>
</evidence>
<dbReference type="EMBL" id="AAUX01000001">
    <property type="protein sequence ID" value="EAV47204.1"/>
    <property type="molecule type" value="Genomic_DNA"/>
</dbReference>
<proteinExistence type="predicted"/>
<gene>
    <name evidence="1" type="ORF">MB2181_03985</name>
</gene>
<dbReference type="SUPFAM" id="SSF48452">
    <property type="entry name" value="TPR-like"/>
    <property type="match status" value="2"/>
</dbReference>
<protein>
    <recommendedName>
        <fullName evidence="3">Tetratricopeptide repeat protein</fullName>
    </recommendedName>
</protein>
<evidence type="ECO:0000313" key="1">
    <source>
        <dbReference type="EMBL" id="EAV47204.1"/>
    </source>
</evidence>
<reference evidence="1 2" key="1">
    <citation type="submission" date="2006-11" db="EMBL/GenBank/DDBJ databases">
        <authorList>
            <person name="Giovannoni S."/>
            <person name="Vergin K."/>
            <person name="Ferriera S."/>
            <person name="Johnson J."/>
            <person name="Kravitz S."/>
            <person name="Beeson K."/>
            <person name="Sutton G."/>
            <person name="Rogers Y.-H."/>
            <person name="Friedman R."/>
            <person name="Frazier M."/>
            <person name="Venter J.C."/>
        </authorList>
    </citation>
    <scope>NUCLEOTIDE SEQUENCE [LARGE SCALE GENOMIC DNA]</scope>
    <source>
        <strain evidence="1 2">HTCC2181</strain>
    </source>
</reference>
<evidence type="ECO:0008006" key="3">
    <source>
        <dbReference type="Google" id="ProtNLM"/>
    </source>
</evidence>
<dbReference type="InterPro" id="IPR011990">
    <property type="entry name" value="TPR-like_helical_dom_sf"/>
</dbReference>
<dbReference type="AlphaFoldDB" id="A0P6P4"/>
<name>A0P6P4_9PROT</name>
<organism evidence="1 2">
    <name type="scientific">Methylophilales bacterium HTCC2181</name>
    <dbReference type="NCBI Taxonomy" id="383631"/>
    <lineage>
        <taxon>Bacteria</taxon>
        <taxon>Pseudomonadati</taxon>
        <taxon>Pseudomonadota</taxon>
        <taxon>Betaproteobacteria</taxon>
        <taxon>Nitrosomonadales</taxon>
        <taxon>OM43 clade</taxon>
    </lineage>
</organism>
<comment type="caution">
    <text evidence="1">The sequence shown here is derived from an EMBL/GenBank/DDBJ whole genome shotgun (WGS) entry which is preliminary data.</text>
</comment>
<accession>A0P6P4</accession>
<dbReference type="OrthoDB" id="8534383at2"/>
<sequence length="287" mass="31862">MKRESTLSFIFILLFSNGVYSYDSNNQCEKSFNSGAYDKAIEEAKKLEHKYDANFCAAKAYYRKGDLAASIAAFDESQKHPDLPVDQLFAYLYKGIAQRDIGQLKASSATFTKGLDTAALGNSKYMQMERKFLYQLGNNAMQEDNGFDAIDFYGKSLAISSNDDERAEGFAGISSAYFRSNKIDQAIEYGVKASTTYQRTGKLSQYADMQLTLASYESINANYPRAIRLLQSIESFARTNGSKYYEAKALLTLADVYDASKQLLLATEARGKGKGLAESIGADDLLR</sequence>